<dbReference type="PATRIC" id="fig|1265819.5.peg.483"/>
<evidence type="ECO:0000313" key="1">
    <source>
        <dbReference type="EMBL" id="EUJ24714.1"/>
    </source>
</evidence>
<keyword evidence="2" id="KW-1185">Reference proteome</keyword>
<reference evidence="1 2" key="1">
    <citation type="journal article" date="2014" name="Int. J. Syst. Evol. Microbiol.">
        <title>Listeria floridensis sp. nov., Listeria aquatica sp. nov., Listeria cornellensis sp. nov., Listeria riparia sp. nov. and Listeria grandensis sp. nov., from agricultural and natural environments.</title>
        <authorList>
            <person name="den Bakker H.C."/>
            <person name="Warchocki S."/>
            <person name="Wright E.M."/>
            <person name="Allred A.F."/>
            <person name="Ahlstrom C."/>
            <person name="Manuel C.S."/>
            <person name="Stasiewicz M.J."/>
            <person name="Burrell A."/>
            <person name="Roof S."/>
            <person name="Strawn L."/>
            <person name="Fortes E.D."/>
            <person name="Nightingale K.K."/>
            <person name="Kephart D."/>
            <person name="Wiedmann M."/>
        </authorList>
    </citation>
    <scope>NUCLEOTIDE SEQUENCE [LARGE SCALE GENOMIC DNA]</scope>
    <source>
        <strain evidence="2">FSL F6-971</strain>
    </source>
</reference>
<gene>
    <name evidence="1" type="ORF">PGRAN_02425</name>
</gene>
<organism evidence="1 2">
    <name type="scientific">Listeria grandensis FSL F6-0971</name>
    <dbReference type="NCBI Taxonomy" id="1265819"/>
    <lineage>
        <taxon>Bacteria</taxon>
        <taxon>Bacillati</taxon>
        <taxon>Bacillota</taxon>
        <taxon>Bacilli</taxon>
        <taxon>Bacillales</taxon>
        <taxon>Listeriaceae</taxon>
        <taxon>Listeria</taxon>
    </lineage>
</organism>
<sequence>MATATDKKINWAKVRKKRESLGISQAFISRKMGYKYSSL</sequence>
<dbReference type="Proteomes" id="UP000019253">
    <property type="component" value="Unassembled WGS sequence"/>
</dbReference>
<dbReference type="AlphaFoldDB" id="W7BC59"/>
<name>W7BC59_9LIST</name>
<protein>
    <submittedName>
        <fullName evidence="1">Transcriptional regulator</fullName>
    </submittedName>
</protein>
<accession>W7BC59</accession>
<comment type="caution">
    <text evidence="1">The sequence shown here is derived from an EMBL/GenBank/DDBJ whole genome shotgun (WGS) entry which is preliminary data.</text>
</comment>
<dbReference type="EMBL" id="AODD01000002">
    <property type="protein sequence ID" value="EUJ24714.1"/>
    <property type="molecule type" value="Genomic_DNA"/>
</dbReference>
<evidence type="ECO:0000313" key="2">
    <source>
        <dbReference type="Proteomes" id="UP000019253"/>
    </source>
</evidence>
<proteinExistence type="predicted"/>